<sequence length="109" mass="13106">MVFESQCDYRKYVLQQSRRMTDFGYVQRKQNMSGTDTRATFAKNQVRWSKPTLGWCKLNTDGNCLALEAELWSIFKGLLSAWLIEWWKWIVWKFIVYCRIMILHTATLR</sequence>
<organism evidence="1 2">
    <name type="scientific">Hibiscus sabdariffa</name>
    <name type="common">roselle</name>
    <dbReference type="NCBI Taxonomy" id="183260"/>
    <lineage>
        <taxon>Eukaryota</taxon>
        <taxon>Viridiplantae</taxon>
        <taxon>Streptophyta</taxon>
        <taxon>Embryophyta</taxon>
        <taxon>Tracheophyta</taxon>
        <taxon>Spermatophyta</taxon>
        <taxon>Magnoliopsida</taxon>
        <taxon>eudicotyledons</taxon>
        <taxon>Gunneridae</taxon>
        <taxon>Pentapetalae</taxon>
        <taxon>rosids</taxon>
        <taxon>malvids</taxon>
        <taxon>Malvales</taxon>
        <taxon>Malvaceae</taxon>
        <taxon>Malvoideae</taxon>
        <taxon>Hibiscus</taxon>
    </lineage>
</organism>
<evidence type="ECO:0000313" key="2">
    <source>
        <dbReference type="Proteomes" id="UP001396334"/>
    </source>
</evidence>
<gene>
    <name evidence="1" type="ORF">V6N11_015303</name>
</gene>
<name>A0ABR2TRN5_9ROSI</name>
<dbReference type="EMBL" id="JBBPBN010000004">
    <property type="protein sequence ID" value="KAK9040126.1"/>
    <property type="molecule type" value="Genomic_DNA"/>
</dbReference>
<proteinExistence type="predicted"/>
<accession>A0ABR2TRN5</accession>
<reference evidence="1 2" key="1">
    <citation type="journal article" date="2024" name="G3 (Bethesda)">
        <title>Genome assembly of Hibiscus sabdariffa L. provides insights into metabolisms of medicinal natural products.</title>
        <authorList>
            <person name="Kim T."/>
        </authorList>
    </citation>
    <scope>NUCLEOTIDE SEQUENCE [LARGE SCALE GENOMIC DNA]</scope>
    <source>
        <strain evidence="1">TK-2024</strain>
        <tissue evidence="1">Old leaves</tissue>
    </source>
</reference>
<protein>
    <recommendedName>
        <fullName evidence="3">RNase H type-1 domain-containing protein</fullName>
    </recommendedName>
</protein>
<evidence type="ECO:0000313" key="1">
    <source>
        <dbReference type="EMBL" id="KAK9040126.1"/>
    </source>
</evidence>
<dbReference type="Proteomes" id="UP001396334">
    <property type="component" value="Unassembled WGS sequence"/>
</dbReference>
<comment type="caution">
    <text evidence="1">The sequence shown here is derived from an EMBL/GenBank/DDBJ whole genome shotgun (WGS) entry which is preliminary data.</text>
</comment>
<evidence type="ECO:0008006" key="3">
    <source>
        <dbReference type="Google" id="ProtNLM"/>
    </source>
</evidence>
<keyword evidence="2" id="KW-1185">Reference proteome</keyword>